<dbReference type="PANTHER" id="PTHR30535">
    <property type="entry name" value="VITAMIN B12-BINDING PROTEIN"/>
    <property type="match status" value="1"/>
</dbReference>
<reference evidence="2 3" key="2">
    <citation type="submission" date="2019-05" db="EMBL/GenBank/DDBJ databases">
        <authorList>
            <person name="Suflita J.M."/>
            <person name="Marks C.R."/>
        </authorList>
    </citation>
    <scope>NUCLEOTIDE SEQUENCE [LARGE SCALE GENOMIC DNA]</scope>
    <source>
        <strain evidence="2 3">ALDC</strain>
    </source>
</reference>
<dbReference type="AlphaFoldDB" id="A0A4V1ERN0"/>
<dbReference type="RefSeq" id="WP_137424192.1">
    <property type="nucleotide sequence ID" value="NZ_CP040098.1"/>
</dbReference>
<dbReference type="Proteomes" id="UP000298602">
    <property type="component" value="Chromosome"/>
</dbReference>
<dbReference type="PROSITE" id="PS50983">
    <property type="entry name" value="FE_B12_PBP"/>
    <property type="match status" value="1"/>
</dbReference>
<proteinExistence type="predicted"/>
<dbReference type="OrthoDB" id="9775594at2"/>
<dbReference type="SUPFAM" id="SSF53807">
    <property type="entry name" value="Helical backbone' metal receptor"/>
    <property type="match status" value="1"/>
</dbReference>
<evidence type="ECO:0000313" key="2">
    <source>
        <dbReference type="EMBL" id="QCQ22211.1"/>
    </source>
</evidence>
<dbReference type="InterPro" id="IPR050902">
    <property type="entry name" value="ABC_Transporter_SBP"/>
</dbReference>
<dbReference type="InterPro" id="IPR002491">
    <property type="entry name" value="ABC_transptr_periplasmic_BD"/>
</dbReference>
<dbReference type="PANTHER" id="PTHR30535:SF34">
    <property type="entry name" value="MOLYBDATE-BINDING PROTEIN MOLA"/>
    <property type="match status" value="1"/>
</dbReference>
<accession>A0A4V1ERN0</accession>
<keyword evidence="3" id="KW-1185">Reference proteome</keyword>
<dbReference type="CDD" id="cd01147">
    <property type="entry name" value="HemV-2"/>
    <property type="match status" value="1"/>
</dbReference>
<reference evidence="2 3" key="1">
    <citation type="submission" date="2019-05" db="EMBL/GenBank/DDBJ databases">
        <title>The Complete Genome Sequence of the n-alkane-degrading Desulfoglaeba alkanexedens ALDC reveals multiple alkylsuccinate synthase gene clusters.</title>
        <authorList>
            <person name="Callaghan A.V."/>
            <person name="Davidova I.A."/>
            <person name="Duncan K.E."/>
            <person name="Morris B."/>
            <person name="McInerney M.J."/>
        </authorList>
    </citation>
    <scope>NUCLEOTIDE SEQUENCE [LARGE SCALE GENOMIC DNA]</scope>
    <source>
        <strain evidence="2 3">ALDC</strain>
    </source>
</reference>
<protein>
    <submittedName>
        <fullName evidence="2">Iron ABC transporter substrate-binding protein</fullName>
    </submittedName>
</protein>
<dbReference type="KEGG" id="dax:FDQ92_08590"/>
<feature type="domain" description="Fe/B12 periplasmic-binding" evidence="1">
    <location>
        <begin position="28"/>
        <end position="306"/>
    </location>
</feature>
<dbReference type="EMBL" id="CP040098">
    <property type="protein sequence ID" value="QCQ22211.1"/>
    <property type="molecule type" value="Genomic_DNA"/>
</dbReference>
<gene>
    <name evidence="2" type="ORF">FDQ92_08590</name>
</gene>
<dbReference type="Pfam" id="PF01497">
    <property type="entry name" value="Peripla_BP_2"/>
    <property type="match status" value="1"/>
</dbReference>
<evidence type="ECO:0000259" key="1">
    <source>
        <dbReference type="PROSITE" id="PS50983"/>
    </source>
</evidence>
<dbReference type="Gene3D" id="3.40.50.1980">
    <property type="entry name" value="Nitrogenase molybdenum iron protein domain"/>
    <property type="match status" value="2"/>
</dbReference>
<name>A0A4V1ERN0_9BACT</name>
<sequence>MTVPGWAATVTVRDQAGRSVEVGREPSRIVCLGPGSLRLIVYLGAVERVCGVESLEKRDPAGRPYRLAHPELAALPSVGPGGPAAINKKPDMESLLRVRPQVIFVTYMEAPLADEVQRSLGIPVVVLSYGELGTFDTEVFHALRIAGRVLGCEGRAEAVIAGIESWKLEVERRALKGRGSKPVRVYVGGIGHRGAHGIESTERDYLPLEWAKAHNVAEDIPAHLGSHVFLDKEMLLTLDPDVIFIDGGGKALILEDYAKRPKVYEALRAFRSRRVYLLHPYNSYSTNLGTALTDAYAIGKALYPDAFAGMDPETKADEIYSFLVGKPVYALMKEIYGPLGGVVLFDN</sequence>
<evidence type="ECO:0000313" key="3">
    <source>
        <dbReference type="Proteomes" id="UP000298602"/>
    </source>
</evidence>
<organism evidence="2 3">
    <name type="scientific">Desulfoglaeba alkanexedens ALDC</name>
    <dbReference type="NCBI Taxonomy" id="980445"/>
    <lineage>
        <taxon>Bacteria</taxon>
        <taxon>Pseudomonadati</taxon>
        <taxon>Thermodesulfobacteriota</taxon>
        <taxon>Syntrophobacteria</taxon>
        <taxon>Syntrophobacterales</taxon>
        <taxon>Syntrophobacteraceae</taxon>
        <taxon>Desulfoglaeba</taxon>
    </lineage>
</organism>